<proteinExistence type="predicted"/>
<dbReference type="Proteomes" id="UP000014760">
    <property type="component" value="Unassembled WGS sequence"/>
</dbReference>
<evidence type="ECO:0000313" key="2">
    <source>
        <dbReference type="EnsemblMetazoa" id="CapteP198765"/>
    </source>
</evidence>
<dbReference type="EnsemblMetazoa" id="CapteT198765">
    <property type="protein sequence ID" value="CapteP198765"/>
    <property type="gene ID" value="CapteG198765"/>
</dbReference>
<reference evidence="1 3" key="2">
    <citation type="journal article" date="2013" name="Nature">
        <title>Insights into bilaterian evolution from three spiralian genomes.</title>
        <authorList>
            <person name="Simakov O."/>
            <person name="Marletaz F."/>
            <person name="Cho S.J."/>
            <person name="Edsinger-Gonzales E."/>
            <person name="Havlak P."/>
            <person name="Hellsten U."/>
            <person name="Kuo D.H."/>
            <person name="Larsson T."/>
            <person name="Lv J."/>
            <person name="Arendt D."/>
            <person name="Savage R."/>
            <person name="Osoegawa K."/>
            <person name="de Jong P."/>
            <person name="Grimwood J."/>
            <person name="Chapman J.A."/>
            <person name="Shapiro H."/>
            <person name="Aerts A."/>
            <person name="Otillar R.P."/>
            <person name="Terry A.Y."/>
            <person name="Boore J.L."/>
            <person name="Grigoriev I.V."/>
            <person name="Lindberg D.R."/>
            <person name="Seaver E.C."/>
            <person name="Weisblat D.A."/>
            <person name="Putnam N.H."/>
            <person name="Rokhsar D.S."/>
        </authorList>
    </citation>
    <scope>NUCLEOTIDE SEQUENCE</scope>
    <source>
        <strain evidence="1 3">I ESC-2004</strain>
    </source>
</reference>
<sequence>MKRLSLMYYPFGSSGASMEYCFWIKSCQKVSHYLILSAIISGISLAQNYASPFSTAENECSDHSSHLPGLASVRDGSLESQLELEQSTWIDAWIERGPWMWHSTDQTIWQDQGCFRIGQPSSFQKHFRFVQPINLDLIECLEHCNRNNFTFSAMSMSGIKYYYKFK</sequence>
<organism evidence="1">
    <name type="scientific">Capitella teleta</name>
    <name type="common">Polychaete worm</name>
    <dbReference type="NCBI Taxonomy" id="283909"/>
    <lineage>
        <taxon>Eukaryota</taxon>
        <taxon>Metazoa</taxon>
        <taxon>Spiralia</taxon>
        <taxon>Lophotrochozoa</taxon>
        <taxon>Annelida</taxon>
        <taxon>Polychaeta</taxon>
        <taxon>Sedentaria</taxon>
        <taxon>Scolecida</taxon>
        <taxon>Capitellidae</taxon>
        <taxon>Capitella</taxon>
    </lineage>
</organism>
<keyword evidence="3" id="KW-1185">Reference proteome</keyword>
<evidence type="ECO:0000313" key="1">
    <source>
        <dbReference type="EMBL" id="ELU17686.1"/>
    </source>
</evidence>
<protein>
    <submittedName>
        <fullName evidence="1 2">Uncharacterized protein</fullName>
    </submittedName>
</protein>
<dbReference type="EMBL" id="AMQN01016745">
    <property type="status" value="NOT_ANNOTATED_CDS"/>
    <property type="molecule type" value="Genomic_DNA"/>
</dbReference>
<accession>R7VKV2</accession>
<evidence type="ECO:0000313" key="3">
    <source>
        <dbReference type="Proteomes" id="UP000014760"/>
    </source>
</evidence>
<dbReference type="AlphaFoldDB" id="R7VKV2"/>
<name>R7VKV2_CAPTE</name>
<gene>
    <name evidence="1" type="ORF">CAPTEDRAFT_198765</name>
</gene>
<dbReference type="HOGENOM" id="CLU_1860177_0_0_1"/>
<dbReference type="EMBL" id="KB292366">
    <property type="protein sequence ID" value="ELU17686.1"/>
    <property type="molecule type" value="Genomic_DNA"/>
</dbReference>
<reference evidence="2" key="3">
    <citation type="submission" date="2015-06" db="UniProtKB">
        <authorList>
            <consortium name="EnsemblMetazoa"/>
        </authorList>
    </citation>
    <scope>IDENTIFICATION</scope>
</reference>
<reference evidence="3" key="1">
    <citation type="submission" date="2012-12" db="EMBL/GenBank/DDBJ databases">
        <authorList>
            <person name="Hellsten U."/>
            <person name="Grimwood J."/>
            <person name="Chapman J.A."/>
            <person name="Shapiro H."/>
            <person name="Aerts A."/>
            <person name="Otillar R.P."/>
            <person name="Terry A.Y."/>
            <person name="Boore J.L."/>
            <person name="Simakov O."/>
            <person name="Marletaz F."/>
            <person name="Cho S.-J."/>
            <person name="Edsinger-Gonzales E."/>
            <person name="Havlak P."/>
            <person name="Kuo D.-H."/>
            <person name="Larsson T."/>
            <person name="Lv J."/>
            <person name="Arendt D."/>
            <person name="Savage R."/>
            <person name="Osoegawa K."/>
            <person name="de Jong P."/>
            <person name="Lindberg D.R."/>
            <person name="Seaver E.C."/>
            <person name="Weisblat D.A."/>
            <person name="Putnam N.H."/>
            <person name="Grigoriev I.V."/>
            <person name="Rokhsar D.S."/>
        </authorList>
    </citation>
    <scope>NUCLEOTIDE SEQUENCE</scope>
    <source>
        <strain evidence="3">I ESC-2004</strain>
    </source>
</reference>